<dbReference type="EMBL" id="PYSW02000050">
    <property type="protein sequence ID" value="KAG2373845.1"/>
    <property type="molecule type" value="Genomic_DNA"/>
</dbReference>
<dbReference type="Gene3D" id="3.40.50.720">
    <property type="entry name" value="NAD(P)-binding Rossmann-like Domain"/>
    <property type="match status" value="1"/>
</dbReference>
<keyword evidence="3" id="KW-0472">Membrane</keyword>
<evidence type="ECO:0000256" key="2">
    <source>
        <dbReference type="ARBA" id="ARBA00023002"/>
    </source>
</evidence>
<dbReference type="SUPFAM" id="SSF51735">
    <property type="entry name" value="NAD(P)-binding Rossmann-fold domains"/>
    <property type="match status" value="1"/>
</dbReference>
<keyword evidence="5" id="KW-1185">Reference proteome</keyword>
<dbReference type="InterPro" id="IPR002347">
    <property type="entry name" value="SDR_fam"/>
</dbReference>
<proteinExistence type="inferred from homology"/>
<dbReference type="Proteomes" id="UP000816034">
    <property type="component" value="Unassembled WGS sequence"/>
</dbReference>
<keyword evidence="3" id="KW-0812">Transmembrane</keyword>
<dbReference type="RefSeq" id="XP_044543019.1">
    <property type="nucleotide sequence ID" value="XM_044687418.1"/>
</dbReference>
<dbReference type="GO" id="GO:0016491">
    <property type="term" value="F:oxidoreductase activity"/>
    <property type="evidence" value="ECO:0007669"/>
    <property type="project" value="UniProtKB-KW"/>
</dbReference>
<keyword evidence="3" id="KW-1133">Transmembrane helix</keyword>
<protein>
    <submittedName>
        <fullName evidence="4">Uncharacterized protein</fullName>
    </submittedName>
</protein>
<evidence type="ECO:0000313" key="5">
    <source>
        <dbReference type="Proteomes" id="UP000816034"/>
    </source>
</evidence>
<feature type="transmembrane region" description="Helical" evidence="3">
    <location>
        <begin position="14"/>
        <end position="35"/>
    </location>
</feature>
<comment type="caution">
    <text evidence="4">The sequence shown here is derived from an EMBL/GenBank/DDBJ whole genome shotgun (WGS) entry which is preliminary data.</text>
</comment>
<dbReference type="PANTHER" id="PTHR24320">
    <property type="entry name" value="RETINOL DEHYDROGENASE"/>
    <property type="match status" value="1"/>
</dbReference>
<keyword evidence="2" id="KW-0560">Oxidoreductase</keyword>
<comment type="similarity">
    <text evidence="1">Belongs to the short-chain dehydrogenases/reductases (SDR) family.</text>
</comment>
<organism evidence="4 5">
    <name type="scientific">Naegleria lovaniensis</name>
    <name type="common">Amoeba</name>
    <dbReference type="NCBI Taxonomy" id="51637"/>
    <lineage>
        <taxon>Eukaryota</taxon>
        <taxon>Discoba</taxon>
        <taxon>Heterolobosea</taxon>
        <taxon>Tetramitia</taxon>
        <taxon>Eutetramitia</taxon>
        <taxon>Vahlkampfiidae</taxon>
        <taxon>Naegleria</taxon>
    </lineage>
</organism>
<dbReference type="GeneID" id="68104184"/>
<accession>A0AA88G996</accession>
<evidence type="ECO:0000313" key="4">
    <source>
        <dbReference type="EMBL" id="KAG2373845.1"/>
    </source>
</evidence>
<reference evidence="4 5" key="1">
    <citation type="journal article" date="2018" name="BMC Genomics">
        <title>The genome of Naegleria lovaniensis, the basis for a comparative approach to unravel pathogenicity factors of the human pathogenic amoeba N. fowleri.</title>
        <authorList>
            <person name="Liechti N."/>
            <person name="Schurch N."/>
            <person name="Bruggmann R."/>
            <person name="Wittwer M."/>
        </authorList>
    </citation>
    <scope>NUCLEOTIDE SEQUENCE [LARGE SCALE GENOMIC DNA]</scope>
    <source>
        <strain evidence="4 5">ATCC 30569</strain>
    </source>
</reference>
<dbReference type="AlphaFoldDB" id="A0AA88G996"/>
<evidence type="ECO:0000256" key="3">
    <source>
        <dbReference type="SAM" id="Phobius"/>
    </source>
</evidence>
<dbReference type="Pfam" id="PF00106">
    <property type="entry name" value="adh_short"/>
    <property type="match status" value="1"/>
</dbReference>
<evidence type="ECO:0000256" key="1">
    <source>
        <dbReference type="ARBA" id="ARBA00006484"/>
    </source>
</evidence>
<gene>
    <name evidence="4" type="ORF">C9374_011730</name>
</gene>
<dbReference type="PANTHER" id="PTHR24320:SF148">
    <property type="entry name" value="NAD(P)-BINDING ROSSMANN-FOLD SUPERFAMILY PROTEIN"/>
    <property type="match status" value="1"/>
</dbReference>
<name>A0AA88G996_NAELO</name>
<dbReference type="InterPro" id="IPR036291">
    <property type="entry name" value="NAD(P)-bd_dom_sf"/>
</dbReference>
<sequence length="375" mass="42615">MFLLDALAQTEYSVWWWCCSLLGATMLSILFCVVLKRYCNGPMLPDELANSKESLVGRVVVITGVSPNGIGYETTRVLMERGATIVMAVRDVDKGKHTRQTLLESIVNETKRSMAKVYVMHCDLNDLDSVASFCEDFRNDFKERCHMLILNAGIYEPNPSMTKQKIESNFGVNHLAHFLMTCLLYDILIKCRARVIVLTSILHEYYHPHLEMFKEPKLFLNNNGSKIKEDMYSRSKFANILFCKKLDRMFEEATCSDPSSPTLSTSDRAHCYCVHPGLVSTNITQRITNPFSLVFYKVIGKLISKDVVHGAQTTLYCALQKPSLLQGGGYYADCADRRPHRLAISSNMQDDLWQLSLNLCKKYIPEESDDEAVQL</sequence>